<gene>
    <name evidence="1" type="ORF">GOODEAATRI_015227</name>
</gene>
<comment type="caution">
    <text evidence="1">The sequence shown here is derived from an EMBL/GenBank/DDBJ whole genome shotgun (WGS) entry which is preliminary data.</text>
</comment>
<organism evidence="1 2">
    <name type="scientific">Goodea atripinnis</name>
    <dbReference type="NCBI Taxonomy" id="208336"/>
    <lineage>
        <taxon>Eukaryota</taxon>
        <taxon>Metazoa</taxon>
        <taxon>Chordata</taxon>
        <taxon>Craniata</taxon>
        <taxon>Vertebrata</taxon>
        <taxon>Euteleostomi</taxon>
        <taxon>Actinopterygii</taxon>
        <taxon>Neopterygii</taxon>
        <taxon>Teleostei</taxon>
        <taxon>Neoteleostei</taxon>
        <taxon>Acanthomorphata</taxon>
        <taxon>Ovalentaria</taxon>
        <taxon>Atherinomorphae</taxon>
        <taxon>Cyprinodontiformes</taxon>
        <taxon>Goodeidae</taxon>
        <taxon>Goodea</taxon>
    </lineage>
</organism>
<proteinExistence type="predicted"/>
<evidence type="ECO:0000313" key="1">
    <source>
        <dbReference type="EMBL" id="MEQ2158713.1"/>
    </source>
</evidence>
<protein>
    <submittedName>
        <fullName evidence="1">Uncharacterized protein</fullName>
    </submittedName>
</protein>
<keyword evidence="2" id="KW-1185">Reference proteome</keyword>
<evidence type="ECO:0000313" key="2">
    <source>
        <dbReference type="Proteomes" id="UP001476798"/>
    </source>
</evidence>
<dbReference type="EMBL" id="JAHRIO010001116">
    <property type="protein sequence ID" value="MEQ2158713.1"/>
    <property type="molecule type" value="Genomic_DNA"/>
</dbReference>
<dbReference type="Proteomes" id="UP001476798">
    <property type="component" value="Unassembled WGS sequence"/>
</dbReference>
<sequence length="80" mass="9340">MLIHAILNQLLLYFKSLKADRACYRVRDKTMEQTLLANSALFSTWLLILLLSPNTSHPPTQAARKEWDCRLFPWIFCCKA</sequence>
<name>A0ABV0MJX6_9TELE</name>
<accession>A0ABV0MJX6</accession>
<reference evidence="1 2" key="1">
    <citation type="submission" date="2021-06" db="EMBL/GenBank/DDBJ databases">
        <authorList>
            <person name="Palmer J.M."/>
        </authorList>
    </citation>
    <scope>NUCLEOTIDE SEQUENCE [LARGE SCALE GENOMIC DNA]</scope>
    <source>
        <strain evidence="1 2">GA_2019</strain>
        <tissue evidence="1">Muscle</tissue>
    </source>
</reference>